<dbReference type="AlphaFoldDB" id="A0A1G7RCX9"/>
<organism evidence="2 3">
    <name type="scientific">Sinosporangium album</name>
    <dbReference type="NCBI Taxonomy" id="504805"/>
    <lineage>
        <taxon>Bacteria</taxon>
        <taxon>Bacillati</taxon>
        <taxon>Actinomycetota</taxon>
        <taxon>Actinomycetes</taxon>
        <taxon>Streptosporangiales</taxon>
        <taxon>Streptosporangiaceae</taxon>
        <taxon>Sinosporangium</taxon>
    </lineage>
</organism>
<name>A0A1G7RCX9_9ACTN</name>
<proteinExistence type="predicted"/>
<gene>
    <name evidence="2" type="ORF">SAMN05421505_101356</name>
</gene>
<evidence type="ECO:0000256" key="1">
    <source>
        <dbReference type="SAM" id="MobiDB-lite"/>
    </source>
</evidence>
<dbReference type="Proteomes" id="UP000198923">
    <property type="component" value="Unassembled WGS sequence"/>
</dbReference>
<dbReference type="RefSeq" id="WP_093167474.1">
    <property type="nucleotide sequence ID" value="NZ_FNCN01000001.1"/>
</dbReference>
<reference evidence="2 3" key="1">
    <citation type="submission" date="2016-10" db="EMBL/GenBank/DDBJ databases">
        <authorList>
            <person name="de Groot N.N."/>
        </authorList>
    </citation>
    <scope>NUCLEOTIDE SEQUENCE [LARGE SCALE GENOMIC DNA]</scope>
    <source>
        <strain evidence="2 3">CPCC 201354</strain>
    </source>
</reference>
<sequence length="92" mass="9971">MPNQTAAWNAAAVAHLVTPQMRRGELTTVPTSATPLETRWYVTALAPAHRSPAVSTLLDFLAGPTAGHLLRSPETGVPHAHFRPQIHHTLPR</sequence>
<evidence type="ECO:0000313" key="2">
    <source>
        <dbReference type="EMBL" id="SDG08641.1"/>
    </source>
</evidence>
<accession>A0A1G7RCX9</accession>
<evidence type="ECO:0000313" key="3">
    <source>
        <dbReference type="Proteomes" id="UP000198923"/>
    </source>
</evidence>
<feature type="region of interest" description="Disordered" evidence="1">
    <location>
        <begin position="71"/>
        <end position="92"/>
    </location>
</feature>
<keyword evidence="3" id="KW-1185">Reference proteome</keyword>
<dbReference type="OrthoDB" id="4512679at2"/>
<protein>
    <submittedName>
        <fullName evidence="2">Uncharacterized protein</fullName>
    </submittedName>
</protein>
<feature type="compositionally biased region" description="Basic residues" evidence="1">
    <location>
        <begin position="80"/>
        <end position="92"/>
    </location>
</feature>
<dbReference type="EMBL" id="FNCN01000001">
    <property type="protein sequence ID" value="SDG08641.1"/>
    <property type="molecule type" value="Genomic_DNA"/>
</dbReference>